<accession>A0A897MU80</accession>
<dbReference type="GO" id="GO:0003677">
    <property type="term" value="F:DNA binding"/>
    <property type="evidence" value="ECO:0007669"/>
    <property type="project" value="InterPro"/>
</dbReference>
<dbReference type="SUPFAM" id="SSF56349">
    <property type="entry name" value="DNA breaking-rejoining enzymes"/>
    <property type="match status" value="1"/>
</dbReference>
<name>A0A897MU80_9EURY</name>
<feature type="compositionally biased region" description="Polar residues" evidence="2">
    <location>
        <begin position="15"/>
        <end position="25"/>
    </location>
</feature>
<dbReference type="AlphaFoldDB" id="A0A897MU80"/>
<keyword evidence="5" id="KW-1185">Reference proteome</keyword>
<evidence type="ECO:0000313" key="5">
    <source>
        <dbReference type="Proteomes" id="UP000663586"/>
    </source>
</evidence>
<dbReference type="InterPro" id="IPR011010">
    <property type="entry name" value="DNA_brk_join_enz"/>
</dbReference>
<proteinExistence type="predicted"/>
<protein>
    <submittedName>
        <fullName evidence="4">Transcriptional regulator, contains HTH domain</fullName>
    </submittedName>
</protein>
<dbReference type="Gene3D" id="1.10.443.10">
    <property type="entry name" value="Intergrase catalytic core"/>
    <property type="match status" value="1"/>
</dbReference>
<evidence type="ECO:0000259" key="3">
    <source>
        <dbReference type="PROSITE" id="PS51898"/>
    </source>
</evidence>
<dbReference type="EMBL" id="CP064786">
    <property type="protein sequence ID" value="QSG02509.1"/>
    <property type="molecule type" value="Genomic_DNA"/>
</dbReference>
<dbReference type="GO" id="GO:0015074">
    <property type="term" value="P:DNA integration"/>
    <property type="evidence" value="ECO:0007669"/>
    <property type="project" value="InterPro"/>
</dbReference>
<evidence type="ECO:0000256" key="1">
    <source>
        <dbReference type="ARBA" id="ARBA00023172"/>
    </source>
</evidence>
<feature type="region of interest" description="Disordered" evidence="2">
    <location>
        <begin position="1"/>
        <end position="25"/>
    </location>
</feature>
<dbReference type="KEGG" id="hara:AArcS_1292"/>
<dbReference type="CDD" id="cd00397">
    <property type="entry name" value="DNA_BRE_C"/>
    <property type="match status" value="1"/>
</dbReference>
<sequence>MITPRSTPIVPNYDRNANNPDTMNLRQHEKRDDMKVWLSQSEVEQLIDHANGTQQRIALALGARCGLRSHEVLDVAPEDVVDTDAGTMLRVWHGKGDQFRETPVPRDLATTIRTVQDVRDESASSSLVEITSTRSLRRWVRSAAEELHEETGDSGWEHLGFHDLRRTWATALASEDVDALLVCDWGGWNDIETFLSHYRGTYSPEAQQRERGKVEWL</sequence>
<dbReference type="InterPro" id="IPR002104">
    <property type="entry name" value="Integrase_catalytic"/>
</dbReference>
<evidence type="ECO:0000256" key="2">
    <source>
        <dbReference type="SAM" id="MobiDB-lite"/>
    </source>
</evidence>
<gene>
    <name evidence="4" type="ORF">AArcS_1292</name>
</gene>
<evidence type="ECO:0000313" key="4">
    <source>
        <dbReference type="EMBL" id="QSG02509.1"/>
    </source>
</evidence>
<dbReference type="Pfam" id="PF00589">
    <property type="entry name" value="Phage_integrase"/>
    <property type="match status" value="1"/>
</dbReference>
<feature type="domain" description="Tyr recombinase" evidence="3">
    <location>
        <begin position="33"/>
        <end position="212"/>
    </location>
</feature>
<dbReference type="PROSITE" id="PS51898">
    <property type="entry name" value="TYR_RECOMBINASE"/>
    <property type="match status" value="1"/>
</dbReference>
<keyword evidence="1" id="KW-0233">DNA recombination</keyword>
<dbReference type="GO" id="GO:0006310">
    <property type="term" value="P:DNA recombination"/>
    <property type="evidence" value="ECO:0007669"/>
    <property type="project" value="UniProtKB-KW"/>
</dbReference>
<dbReference type="Proteomes" id="UP000663586">
    <property type="component" value="Chromosome"/>
</dbReference>
<organism evidence="4 5">
    <name type="scientific">Natranaeroarchaeum sulfidigenes</name>
    <dbReference type="NCBI Taxonomy" id="2784880"/>
    <lineage>
        <taxon>Archaea</taxon>
        <taxon>Methanobacteriati</taxon>
        <taxon>Methanobacteriota</taxon>
        <taxon>Stenosarchaea group</taxon>
        <taxon>Halobacteria</taxon>
        <taxon>Halobacteriales</taxon>
        <taxon>Natronoarchaeaceae</taxon>
        <taxon>Natranaeroarchaeum</taxon>
    </lineage>
</organism>
<reference evidence="4" key="1">
    <citation type="submission" date="2020-11" db="EMBL/GenBank/DDBJ databases">
        <title>Carbohydrate-dependent, anaerobic sulfur respiration: A novel catabolism in halophilic archaea.</title>
        <authorList>
            <person name="Sorokin D.Y."/>
            <person name="Messina E."/>
            <person name="Smedile F."/>
            <person name="La Cono V."/>
            <person name="Hallsworth J.E."/>
            <person name="Yakimov M.M."/>
        </authorList>
    </citation>
    <scope>NUCLEOTIDE SEQUENCE</scope>
    <source>
        <strain evidence="4">AArc-S</strain>
    </source>
</reference>
<dbReference type="InterPro" id="IPR013762">
    <property type="entry name" value="Integrase-like_cat_sf"/>
</dbReference>